<name>A0A914DBD0_9BILA</name>
<sequence>MYFSSKKFLMEHKKAKFCQKDAPFILRLESDVSSSESENDELQSVDIRRSLRIKNHPVYTENTFEEETSNIHNLRQKISCRYLIHPMIQI</sequence>
<protein>
    <submittedName>
        <fullName evidence="2">Uncharacterized protein</fullName>
    </submittedName>
</protein>
<organism evidence="1 2">
    <name type="scientific">Acrobeloides nanus</name>
    <dbReference type="NCBI Taxonomy" id="290746"/>
    <lineage>
        <taxon>Eukaryota</taxon>
        <taxon>Metazoa</taxon>
        <taxon>Ecdysozoa</taxon>
        <taxon>Nematoda</taxon>
        <taxon>Chromadorea</taxon>
        <taxon>Rhabditida</taxon>
        <taxon>Tylenchina</taxon>
        <taxon>Cephalobomorpha</taxon>
        <taxon>Cephaloboidea</taxon>
        <taxon>Cephalobidae</taxon>
        <taxon>Acrobeloides</taxon>
    </lineage>
</organism>
<dbReference type="WBParaSite" id="ACRNAN_scaffold21869.g11150.t1">
    <property type="protein sequence ID" value="ACRNAN_scaffold21869.g11150.t1"/>
    <property type="gene ID" value="ACRNAN_scaffold21869.g11150"/>
</dbReference>
<proteinExistence type="predicted"/>
<evidence type="ECO:0000313" key="2">
    <source>
        <dbReference type="WBParaSite" id="ACRNAN_scaffold21869.g11150.t1"/>
    </source>
</evidence>
<dbReference type="AlphaFoldDB" id="A0A914DBD0"/>
<keyword evidence="1" id="KW-1185">Reference proteome</keyword>
<accession>A0A914DBD0</accession>
<reference evidence="2" key="1">
    <citation type="submission" date="2022-11" db="UniProtKB">
        <authorList>
            <consortium name="WormBaseParasite"/>
        </authorList>
    </citation>
    <scope>IDENTIFICATION</scope>
</reference>
<dbReference type="Proteomes" id="UP000887540">
    <property type="component" value="Unplaced"/>
</dbReference>
<evidence type="ECO:0000313" key="1">
    <source>
        <dbReference type="Proteomes" id="UP000887540"/>
    </source>
</evidence>